<accession>A0A8H5TYC9</accession>
<dbReference type="EMBL" id="JAAGWQ010000032">
    <property type="protein sequence ID" value="KAF5676537.1"/>
    <property type="molecule type" value="Genomic_DNA"/>
</dbReference>
<reference evidence="4 5" key="1">
    <citation type="submission" date="2020-05" db="EMBL/GenBank/DDBJ databases">
        <title>Identification and distribution of gene clusters putatively required for synthesis of sphingolipid metabolism inhibitors in phylogenetically diverse species of the filamentous fungus Fusarium.</title>
        <authorList>
            <person name="Kim H.-S."/>
            <person name="Busman M."/>
            <person name="Brown D.W."/>
            <person name="Divon H."/>
            <person name="Uhlig S."/>
            <person name="Proctor R.H."/>
        </authorList>
    </citation>
    <scope>NUCLEOTIDE SEQUENCE [LARGE SCALE GENOMIC DNA]</scope>
    <source>
        <strain evidence="4 5">NRRL 20693</strain>
    </source>
</reference>
<sequence length="359" mass="39869">MIQRRIFVVGATGAQGIPVCRGLVEDNGYSLRILTRDPKSSRAQSIAALGDVDVIQGSFADETALRKGFEGCWGAFINIDGFNCGEKTETFWTIRAYELALEAGIKFFVFGNLDYAFKKGGYKPQFRVGHYDAKGRLAEWMLQQRKENDMGLAIFTTGPYLDMAISASTFFTPRMEDGVVTWKLPLGDGAMAHVDLDDCAYYVRWLFDHPERSDGMNLEVAIEHVKYADLAKAFEQVTGKPAAYQDVPAEVFFRDLPGSDNPAGYNSDASDPATMSIKENFSGFFNMWKVSGGDDPVIKRDYNLLDEIHPNRIRSAEQFLRKADAKLRVNGGGGLYESISKNGMAHVLKLSEDNRQGGL</sequence>
<evidence type="ECO:0000256" key="1">
    <source>
        <dbReference type="ARBA" id="ARBA00006328"/>
    </source>
</evidence>
<dbReference type="SUPFAM" id="SSF51735">
    <property type="entry name" value="NAD(P)-binding Rossmann-fold domains"/>
    <property type="match status" value="1"/>
</dbReference>
<evidence type="ECO:0000313" key="5">
    <source>
        <dbReference type="Proteomes" id="UP000567885"/>
    </source>
</evidence>
<keyword evidence="5" id="KW-1185">Reference proteome</keyword>
<comment type="caution">
    <text evidence="4">The sequence shown here is derived from an EMBL/GenBank/DDBJ whole genome shotgun (WGS) entry which is preliminary data.</text>
</comment>
<dbReference type="InterPro" id="IPR051164">
    <property type="entry name" value="NmrA-like_oxidored"/>
</dbReference>
<dbReference type="Pfam" id="PF05368">
    <property type="entry name" value="NmrA"/>
    <property type="match status" value="1"/>
</dbReference>
<dbReference type="InterPro" id="IPR036291">
    <property type="entry name" value="NAD(P)-bd_dom_sf"/>
</dbReference>
<feature type="domain" description="NmrA-like" evidence="3">
    <location>
        <begin position="4"/>
        <end position="256"/>
    </location>
</feature>
<evidence type="ECO:0000259" key="3">
    <source>
        <dbReference type="Pfam" id="PF05368"/>
    </source>
</evidence>
<dbReference type="AlphaFoldDB" id="A0A8H5TYC9"/>
<protein>
    <recommendedName>
        <fullName evidence="3">NmrA-like domain-containing protein</fullName>
    </recommendedName>
</protein>
<name>A0A8H5TYC9_FUSHE</name>
<dbReference type="Gene3D" id="3.40.50.720">
    <property type="entry name" value="NAD(P)-binding Rossmann-like Domain"/>
    <property type="match status" value="1"/>
</dbReference>
<evidence type="ECO:0000256" key="2">
    <source>
        <dbReference type="ARBA" id="ARBA00022857"/>
    </source>
</evidence>
<keyword evidence="2" id="KW-0521">NADP</keyword>
<dbReference type="OrthoDB" id="300709at2759"/>
<dbReference type="InterPro" id="IPR008030">
    <property type="entry name" value="NmrA-like"/>
</dbReference>
<dbReference type="GO" id="GO:0005634">
    <property type="term" value="C:nucleus"/>
    <property type="evidence" value="ECO:0007669"/>
    <property type="project" value="TreeGrafter"/>
</dbReference>
<dbReference type="PANTHER" id="PTHR42748:SF14">
    <property type="entry name" value="SNOAL-LIKE DOMAIN-CONTAINING PROTEIN"/>
    <property type="match status" value="1"/>
</dbReference>
<dbReference type="Gene3D" id="3.90.25.10">
    <property type="entry name" value="UDP-galactose 4-epimerase, domain 1"/>
    <property type="match status" value="1"/>
</dbReference>
<gene>
    <name evidence="4" type="ORF">FHETE_2033</name>
</gene>
<evidence type="ECO:0000313" key="4">
    <source>
        <dbReference type="EMBL" id="KAF5676537.1"/>
    </source>
</evidence>
<comment type="similarity">
    <text evidence="1">Belongs to the NmrA-type oxidoreductase family.</text>
</comment>
<dbReference type="Proteomes" id="UP000567885">
    <property type="component" value="Unassembled WGS sequence"/>
</dbReference>
<organism evidence="4 5">
    <name type="scientific">Fusarium heterosporum</name>
    <dbReference type="NCBI Taxonomy" id="42747"/>
    <lineage>
        <taxon>Eukaryota</taxon>
        <taxon>Fungi</taxon>
        <taxon>Dikarya</taxon>
        <taxon>Ascomycota</taxon>
        <taxon>Pezizomycotina</taxon>
        <taxon>Sordariomycetes</taxon>
        <taxon>Hypocreomycetidae</taxon>
        <taxon>Hypocreales</taxon>
        <taxon>Nectriaceae</taxon>
        <taxon>Fusarium</taxon>
        <taxon>Fusarium heterosporum species complex</taxon>
    </lineage>
</organism>
<dbReference type="PANTHER" id="PTHR42748">
    <property type="entry name" value="NITROGEN METABOLITE REPRESSION PROTEIN NMRA FAMILY MEMBER"/>
    <property type="match status" value="1"/>
</dbReference>
<proteinExistence type="inferred from homology"/>